<dbReference type="EMBL" id="BLSA01000075">
    <property type="protein sequence ID" value="GFP32421.1"/>
    <property type="molecule type" value="Genomic_DNA"/>
</dbReference>
<organism evidence="4 5">
    <name type="scientific">Candidatus Hakubella thermalkaliphila</name>
    <dbReference type="NCBI Taxonomy" id="2754717"/>
    <lineage>
        <taxon>Bacteria</taxon>
        <taxon>Bacillati</taxon>
        <taxon>Actinomycetota</taxon>
        <taxon>Actinomycetota incertae sedis</taxon>
        <taxon>Candidatus Hakubellales</taxon>
        <taxon>Candidatus Hakubellaceae</taxon>
        <taxon>Candidatus Hakubella</taxon>
    </lineage>
</organism>
<dbReference type="GO" id="GO:0051537">
    <property type="term" value="F:2 iron, 2 sulfur cluster binding"/>
    <property type="evidence" value="ECO:0007669"/>
    <property type="project" value="UniProtKB-KW"/>
</dbReference>
<dbReference type="Gene3D" id="2.40.30.10">
    <property type="entry name" value="Translation factors"/>
    <property type="match status" value="1"/>
</dbReference>
<evidence type="ECO:0000256" key="2">
    <source>
        <dbReference type="PIRSR" id="PIRSR006816-2"/>
    </source>
</evidence>
<dbReference type="InterPro" id="IPR050353">
    <property type="entry name" value="PyrK_electron_transfer"/>
</dbReference>
<keyword evidence="2" id="KW-0408">Iron</keyword>
<protein>
    <submittedName>
        <fullName evidence="4">Ferredoxin/flavodoxin---NADP+ reductase</fullName>
    </submittedName>
</protein>
<dbReference type="PROSITE" id="PS51384">
    <property type="entry name" value="FAD_FR"/>
    <property type="match status" value="1"/>
</dbReference>
<sequence length="223" mass="24384">MYKLVTKRVLSDVSTLFEVEAPLVARKAKPGQFIILRIDEKGERIPLTIADSDPERGTITIIFQEMGLTTKRLAKKEAGEYIADFVGPLGKPMEFPEHPGRIIAVGGGVGIAPIYPKVKGFHKAGMDVFSIIGARTKDFLILEDEMRLVSKELHVCTDDGSYGRHGFVSDGLQNFLVDGEPIAEIIAVGPLPMMRAIVNQTRPYSIKTVVSLNPIMVDGTGMC</sequence>
<evidence type="ECO:0000313" key="4">
    <source>
        <dbReference type="EMBL" id="GFP32421.1"/>
    </source>
</evidence>
<gene>
    <name evidence="4" type="ORF">HKBW3S42_00726</name>
</gene>
<feature type="domain" description="FAD-binding FR-type" evidence="3">
    <location>
        <begin position="1"/>
        <end position="95"/>
    </location>
</feature>
<accession>A0A6V8PNG0</accession>
<dbReference type="GO" id="GO:0016491">
    <property type="term" value="F:oxidoreductase activity"/>
    <property type="evidence" value="ECO:0007669"/>
    <property type="project" value="InterPro"/>
</dbReference>
<dbReference type="PIRSF" id="PIRSF006816">
    <property type="entry name" value="Cyc3_hyd_g"/>
    <property type="match status" value="1"/>
</dbReference>
<dbReference type="CDD" id="cd06219">
    <property type="entry name" value="DHOD_e_trans_like1"/>
    <property type="match status" value="1"/>
</dbReference>
<dbReference type="NCBIfam" id="NF004862">
    <property type="entry name" value="PRK06222.1"/>
    <property type="match status" value="1"/>
</dbReference>
<feature type="binding site" evidence="1">
    <location>
        <begin position="62"/>
        <end position="64"/>
    </location>
    <ligand>
        <name>FAD</name>
        <dbReference type="ChEBI" id="CHEBI:57692"/>
    </ligand>
</feature>
<name>A0A6V8PNG0_9ACTN</name>
<keyword evidence="2" id="KW-0001">2Fe-2S</keyword>
<comment type="cofactor">
    <cofactor evidence="1">
        <name>FAD</name>
        <dbReference type="ChEBI" id="CHEBI:57692"/>
    </cofactor>
    <text evidence="1">Binds 1 FAD per subunit.</text>
</comment>
<keyword evidence="2" id="KW-0411">Iron-sulfur</keyword>
<dbReference type="GO" id="GO:0046872">
    <property type="term" value="F:metal ion binding"/>
    <property type="evidence" value="ECO:0007669"/>
    <property type="project" value="UniProtKB-KW"/>
</dbReference>
<evidence type="ECO:0000313" key="5">
    <source>
        <dbReference type="Proteomes" id="UP000568877"/>
    </source>
</evidence>
<dbReference type="SUPFAM" id="SSF52343">
    <property type="entry name" value="Ferredoxin reductase-like, C-terminal NADP-linked domain"/>
    <property type="match status" value="1"/>
</dbReference>
<dbReference type="PANTHER" id="PTHR43513:SF3">
    <property type="entry name" value="DIHYDROOROTATE DEHYDROGENASE B (NAD(+)), ELECTRON TRANSFER SUBUNIT-RELATED"/>
    <property type="match status" value="1"/>
</dbReference>
<dbReference type="InterPro" id="IPR001433">
    <property type="entry name" value="OxRdtase_FAD/NAD-bd"/>
</dbReference>
<dbReference type="InterPro" id="IPR017927">
    <property type="entry name" value="FAD-bd_FR_type"/>
</dbReference>
<keyword evidence="1" id="KW-0274">FAD</keyword>
<proteinExistence type="predicted"/>
<dbReference type="Pfam" id="PF00175">
    <property type="entry name" value="NAD_binding_1"/>
    <property type="match status" value="1"/>
</dbReference>
<dbReference type="AlphaFoldDB" id="A0A6V8PNG0"/>
<feature type="binding site" evidence="2">
    <location>
        <position position="223"/>
    </location>
    <ligand>
        <name>[2Fe-2S] cluster</name>
        <dbReference type="ChEBI" id="CHEBI:190135"/>
    </ligand>
</feature>
<dbReference type="InterPro" id="IPR039261">
    <property type="entry name" value="FNR_nucleotide-bd"/>
</dbReference>
<dbReference type="GO" id="GO:0006221">
    <property type="term" value="P:pyrimidine nucleotide biosynthetic process"/>
    <property type="evidence" value="ECO:0007669"/>
    <property type="project" value="InterPro"/>
</dbReference>
<comment type="cofactor">
    <cofactor evidence="2">
        <name>[2Fe-2S] cluster</name>
        <dbReference type="ChEBI" id="CHEBI:190135"/>
    </cofactor>
    <text evidence="2">Binds 1 [2Fe-2S] cluster per subunit.</text>
</comment>
<dbReference type="InterPro" id="IPR017938">
    <property type="entry name" value="Riboflavin_synthase-like_b-brl"/>
</dbReference>
<evidence type="ECO:0000256" key="1">
    <source>
        <dbReference type="PIRSR" id="PIRSR006816-1"/>
    </source>
</evidence>
<dbReference type="SUPFAM" id="SSF63380">
    <property type="entry name" value="Riboflavin synthase domain-like"/>
    <property type="match status" value="1"/>
</dbReference>
<dbReference type="GO" id="GO:0050660">
    <property type="term" value="F:flavin adenine dinucleotide binding"/>
    <property type="evidence" value="ECO:0007669"/>
    <property type="project" value="InterPro"/>
</dbReference>
<dbReference type="InterPro" id="IPR012165">
    <property type="entry name" value="Cyt_c3_hydrogenase_gsu"/>
</dbReference>
<dbReference type="Gene3D" id="3.40.50.80">
    <property type="entry name" value="Nucleotide-binding domain of ferredoxin-NADP reductase (FNR) module"/>
    <property type="match status" value="1"/>
</dbReference>
<keyword evidence="2" id="KW-0479">Metal-binding</keyword>
<feature type="non-terminal residue" evidence="4">
    <location>
        <position position="223"/>
    </location>
</feature>
<dbReference type="Proteomes" id="UP000568877">
    <property type="component" value="Unassembled WGS sequence"/>
</dbReference>
<evidence type="ECO:0000259" key="3">
    <source>
        <dbReference type="PROSITE" id="PS51384"/>
    </source>
</evidence>
<dbReference type="PANTHER" id="PTHR43513">
    <property type="entry name" value="DIHYDROOROTATE DEHYDROGENASE B (NAD(+)), ELECTRON TRANSFER SUBUNIT"/>
    <property type="match status" value="1"/>
</dbReference>
<keyword evidence="1" id="KW-0285">Flavoprotein</keyword>
<reference evidence="4 5" key="1">
    <citation type="journal article" date="2020" name="Front. Microbiol.">
        <title>Single-cell genomics of novel Actinobacteria with the Wood-Ljungdahl pathway discovered in a serpentinizing system.</title>
        <authorList>
            <person name="Merino N."/>
            <person name="Kawai M."/>
            <person name="Boyd E.S."/>
            <person name="Colman D.R."/>
            <person name="McGlynn S.E."/>
            <person name="Nealson K.H."/>
            <person name="Kurokawa K."/>
            <person name="Hongoh Y."/>
        </authorList>
    </citation>
    <scope>NUCLEOTIDE SEQUENCE [LARGE SCALE GENOMIC DNA]</scope>
    <source>
        <strain evidence="4 5">S42</strain>
    </source>
</reference>
<comment type="caution">
    <text evidence="4">The sequence shown here is derived from an EMBL/GenBank/DDBJ whole genome shotgun (WGS) entry which is preliminary data.</text>
</comment>